<feature type="domain" description="C2" evidence="4">
    <location>
        <begin position="1"/>
        <end position="142"/>
    </location>
</feature>
<dbReference type="STRING" id="1314785.A0A165IFA1"/>
<keyword evidence="1" id="KW-0479">Metal-binding</keyword>
<feature type="compositionally biased region" description="Polar residues" evidence="3">
    <location>
        <begin position="742"/>
        <end position="758"/>
    </location>
</feature>
<keyword evidence="6" id="KW-1185">Reference proteome</keyword>
<evidence type="ECO:0000313" key="5">
    <source>
        <dbReference type="EMBL" id="KZT12994.1"/>
    </source>
</evidence>
<dbReference type="RefSeq" id="XP_040770504.1">
    <property type="nucleotide sequence ID" value="XM_040911832.1"/>
</dbReference>
<proteinExistence type="predicted"/>
<dbReference type="GO" id="GO:0046872">
    <property type="term" value="F:metal ion binding"/>
    <property type="evidence" value="ECO:0007669"/>
    <property type="project" value="UniProtKB-KW"/>
</dbReference>
<dbReference type="Proteomes" id="UP000076871">
    <property type="component" value="Unassembled WGS sequence"/>
</dbReference>
<feature type="compositionally biased region" description="Low complexity" evidence="3">
    <location>
        <begin position="587"/>
        <end position="598"/>
    </location>
</feature>
<evidence type="ECO:0000256" key="2">
    <source>
        <dbReference type="ARBA" id="ARBA00022837"/>
    </source>
</evidence>
<name>A0A165IFA1_9APHY</name>
<feature type="compositionally biased region" description="Pro residues" evidence="3">
    <location>
        <begin position="520"/>
        <end position="533"/>
    </location>
</feature>
<dbReference type="InterPro" id="IPR035892">
    <property type="entry name" value="C2_domain_sf"/>
</dbReference>
<feature type="compositionally biased region" description="Polar residues" evidence="3">
    <location>
        <begin position="286"/>
        <end position="304"/>
    </location>
</feature>
<dbReference type="Pfam" id="PF00168">
    <property type="entry name" value="C2"/>
    <property type="match status" value="1"/>
</dbReference>
<evidence type="ECO:0000259" key="4">
    <source>
        <dbReference type="PROSITE" id="PS50004"/>
    </source>
</evidence>
<dbReference type="InParanoid" id="A0A165IFA1"/>
<dbReference type="PANTHER" id="PTHR46502:SF2">
    <property type="entry name" value="16 KDA PHLOEM PROTEIN 2"/>
    <property type="match status" value="1"/>
</dbReference>
<evidence type="ECO:0000256" key="1">
    <source>
        <dbReference type="ARBA" id="ARBA00022723"/>
    </source>
</evidence>
<feature type="compositionally biased region" description="Polar residues" evidence="3">
    <location>
        <begin position="457"/>
        <end position="471"/>
    </location>
</feature>
<feature type="compositionally biased region" description="Polar residues" evidence="3">
    <location>
        <begin position="837"/>
        <end position="846"/>
    </location>
</feature>
<feature type="compositionally biased region" description="Polar residues" evidence="3">
    <location>
        <begin position="622"/>
        <end position="631"/>
    </location>
</feature>
<dbReference type="EMBL" id="KV427605">
    <property type="protein sequence ID" value="KZT12994.1"/>
    <property type="molecule type" value="Genomic_DNA"/>
</dbReference>
<feature type="compositionally biased region" description="Low complexity" evidence="3">
    <location>
        <begin position="637"/>
        <end position="670"/>
    </location>
</feature>
<reference evidence="5 6" key="1">
    <citation type="journal article" date="2016" name="Mol. Biol. Evol.">
        <title>Comparative Genomics of Early-Diverging Mushroom-Forming Fungi Provides Insights into the Origins of Lignocellulose Decay Capabilities.</title>
        <authorList>
            <person name="Nagy L.G."/>
            <person name="Riley R."/>
            <person name="Tritt A."/>
            <person name="Adam C."/>
            <person name="Daum C."/>
            <person name="Floudas D."/>
            <person name="Sun H."/>
            <person name="Yadav J.S."/>
            <person name="Pangilinan J."/>
            <person name="Larsson K.H."/>
            <person name="Matsuura K."/>
            <person name="Barry K."/>
            <person name="Labutti K."/>
            <person name="Kuo R."/>
            <person name="Ohm R.A."/>
            <person name="Bhattacharya S.S."/>
            <person name="Shirouzu T."/>
            <person name="Yoshinaga Y."/>
            <person name="Martin F.M."/>
            <person name="Grigoriev I.V."/>
            <person name="Hibbett D.S."/>
        </authorList>
    </citation>
    <scope>NUCLEOTIDE SEQUENCE [LARGE SCALE GENOMIC DNA]</scope>
    <source>
        <strain evidence="5 6">93-53</strain>
    </source>
</reference>
<dbReference type="SUPFAM" id="SSF49562">
    <property type="entry name" value="C2 domain (Calcium/lipid-binding domain, CaLB)"/>
    <property type="match status" value="1"/>
</dbReference>
<evidence type="ECO:0000256" key="3">
    <source>
        <dbReference type="SAM" id="MobiDB-lite"/>
    </source>
</evidence>
<feature type="region of interest" description="Disordered" evidence="3">
    <location>
        <begin position="71"/>
        <end position="103"/>
    </location>
</feature>
<dbReference type="PROSITE" id="PS50004">
    <property type="entry name" value="C2"/>
    <property type="match status" value="1"/>
</dbReference>
<dbReference type="InterPro" id="IPR000008">
    <property type="entry name" value="C2_dom"/>
</dbReference>
<dbReference type="PANTHER" id="PTHR46502">
    <property type="entry name" value="C2 DOMAIN-CONTAINING"/>
    <property type="match status" value="1"/>
</dbReference>
<feature type="compositionally biased region" description="Pro residues" evidence="3">
    <location>
        <begin position="786"/>
        <end position="795"/>
    </location>
</feature>
<feature type="region of interest" description="Disordered" evidence="3">
    <location>
        <begin position="268"/>
        <end position="377"/>
    </location>
</feature>
<organism evidence="5 6">
    <name type="scientific">Laetiporus sulphureus 93-53</name>
    <dbReference type="NCBI Taxonomy" id="1314785"/>
    <lineage>
        <taxon>Eukaryota</taxon>
        <taxon>Fungi</taxon>
        <taxon>Dikarya</taxon>
        <taxon>Basidiomycota</taxon>
        <taxon>Agaricomycotina</taxon>
        <taxon>Agaricomycetes</taxon>
        <taxon>Polyporales</taxon>
        <taxon>Laetiporus</taxon>
    </lineage>
</organism>
<dbReference type="OrthoDB" id="270970at2759"/>
<feature type="compositionally biased region" description="Pro residues" evidence="3">
    <location>
        <begin position="818"/>
        <end position="827"/>
    </location>
</feature>
<dbReference type="SMART" id="SM00239">
    <property type="entry name" value="C2"/>
    <property type="match status" value="1"/>
</dbReference>
<evidence type="ECO:0000313" key="6">
    <source>
        <dbReference type="Proteomes" id="UP000076871"/>
    </source>
</evidence>
<dbReference type="GeneID" id="63828860"/>
<feature type="compositionally biased region" description="Pro residues" evidence="3">
    <location>
        <begin position="701"/>
        <end position="718"/>
    </location>
</feature>
<feature type="region of interest" description="Disordered" evidence="3">
    <location>
        <begin position="411"/>
        <end position="857"/>
    </location>
</feature>
<dbReference type="InterPro" id="IPR037791">
    <property type="entry name" value="C2_fungal_Inn1"/>
</dbReference>
<sequence>MVATNPREIGTLVVVVLKARNLPNKRHIGKQDPFCSIVFNEEKRRTKAIKRGGQHPEWDEEFRFTLVEDDDDEATSSQFDTSDRVPPPLPPKSGTKGPPRVKGGRSMAIACYADDPREPDLIGDCTADLTEVLTKGETDEWFVLMNKDKYCGEVYLEMTFWSNEPEPLKKVTPKPKTKKLYGGPGSFVPAEEPSMHSGLDVQHEIRRLPSNSNMRDSLRLENIPRSLRPSASFANLDLYVPPYESSRTRHTDVESVATEFADLGVGDHANGRLNFPPQQPGYLPRPTSSHGYSDALSQTPSQHGFHQGSYLDGSAPSHYNAPDPPAPVSYQQEHVPAEPYQPPYEPAPPSTFHASARPTGPRQGVSAASSGFMPIPMPIPTSAPSGFGSFSSYPSQSSGFAAGPATAAPSTYGYPPSHHPTPSSSFSTLPPQPVTSSGFAPLPPSRSHHHSLPQPPVSSGFSSQSYVQYPTQHVPPAPSASAPPHQHVSQEVYVPPPPPSVPPHSYSAPPEPFPITRTSPSPPLDNIPPPPPLNGSFRRSSPPSRPLPQPGTTNGQPHPRRTSLPVPPPGGPQGIYDPQRTPPKVFGSGSLGQLGSYGTPRSPPQAFGSINGQNGMYDVQRSPPQTYNSSLMGLPGSYNSSSNASMPFSSNGGVPSRGNSGSYTSSSQLGLYMQPNGSASAVYNHPEQSRSMSSIARVDPVNPPSDPYDSIPPPPPLPSEGGPVYVQNNQLPVARSSPPLPQSQHSRTSLPRTPSLSVPLQPRSRHISLPAPPPMGLASQPSYHTLPPPPAPPSMPSDVHYEPVSTFPSANLSQTFHPGPPPRPPAQINPQPRYVSSPITAQSYNSVPPLGERDGRW</sequence>
<feature type="compositionally biased region" description="Low complexity" evidence="3">
    <location>
        <begin position="420"/>
        <end position="429"/>
    </location>
</feature>
<feature type="compositionally biased region" description="Pro residues" evidence="3">
    <location>
        <begin position="339"/>
        <end position="349"/>
    </location>
</feature>
<dbReference type="CDD" id="cd08681">
    <property type="entry name" value="C2_fungal_Inn1p-like"/>
    <property type="match status" value="1"/>
</dbReference>
<dbReference type="AlphaFoldDB" id="A0A165IFA1"/>
<feature type="compositionally biased region" description="Low complexity" evidence="3">
    <location>
        <begin position="479"/>
        <end position="493"/>
    </location>
</feature>
<protein>
    <recommendedName>
        <fullName evidence="4">C2 domain-containing protein</fullName>
    </recommendedName>
</protein>
<dbReference type="Gene3D" id="2.60.40.150">
    <property type="entry name" value="C2 domain"/>
    <property type="match status" value="1"/>
</dbReference>
<accession>A0A165IFA1</accession>
<keyword evidence="2" id="KW-0106">Calcium</keyword>
<gene>
    <name evidence="5" type="ORF">LAESUDRAFT_754024</name>
</gene>